<dbReference type="PANTHER" id="PTHR33164">
    <property type="entry name" value="TRANSCRIPTIONAL REGULATOR, MARR FAMILY"/>
    <property type="match status" value="1"/>
</dbReference>
<evidence type="ECO:0000256" key="2">
    <source>
        <dbReference type="ARBA" id="ARBA00023125"/>
    </source>
</evidence>
<dbReference type="InterPro" id="IPR036388">
    <property type="entry name" value="WH-like_DNA-bd_sf"/>
</dbReference>
<dbReference type="InterPro" id="IPR036390">
    <property type="entry name" value="WH_DNA-bd_sf"/>
</dbReference>
<dbReference type="AlphaFoldDB" id="A0A6V8LH00"/>
<evidence type="ECO:0000256" key="1">
    <source>
        <dbReference type="ARBA" id="ARBA00023015"/>
    </source>
</evidence>
<dbReference type="InterPro" id="IPR039422">
    <property type="entry name" value="MarR/SlyA-like"/>
</dbReference>
<dbReference type="SUPFAM" id="SSF46785">
    <property type="entry name" value="Winged helix' DNA-binding domain"/>
    <property type="match status" value="1"/>
</dbReference>
<dbReference type="PROSITE" id="PS50995">
    <property type="entry name" value="HTH_MARR_2"/>
    <property type="match status" value="1"/>
</dbReference>
<dbReference type="GO" id="GO:0003677">
    <property type="term" value="F:DNA binding"/>
    <property type="evidence" value="ECO:0007669"/>
    <property type="project" value="UniProtKB-KW"/>
</dbReference>
<dbReference type="EMBL" id="BLPG01000001">
    <property type="protein sequence ID" value="GFJ95524.1"/>
    <property type="molecule type" value="Genomic_DNA"/>
</dbReference>
<evidence type="ECO:0000256" key="3">
    <source>
        <dbReference type="ARBA" id="ARBA00023163"/>
    </source>
</evidence>
<keyword evidence="3" id="KW-0804">Transcription</keyword>
<proteinExistence type="predicted"/>
<organism evidence="6 7">
    <name type="scientific">Phytohabitans rumicis</name>
    <dbReference type="NCBI Taxonomy" id="1076125"/>
    <lineage>
        <taxon>Bacteria</taxon>
        <taxon>Bacillati</taxon>
        <taxon>Actinomycetota</taxon>
        <taxon>Actinomycetes</taxon>
        <taxon>Micromonosporales</taxon>
        <taxon>Micromonosporaceae</taxon>
    </lineage>
</organism>
<comment type="caution">
    <text evidence="6">The sequence shown here is derived from an EMBL/GenBank/DDBJ whole genome shotgun (WGS) entry which is preliminary data.</text>
</comment>
<sequence length="245" mass="26610">MIGRNAPASRKNTPTGCNSLCRDGWVTVIAPPTDYVQITMKTESVCAHNYEPATTYAAGVTKNRPRRRSDEQRWADLADLTLIISREIQYRGYADERAQSLTQSEGMVMRYLLHSEPAAPSQIAAATGLQRTNLSTVLRGLEHKDLIQRQADPNDGRGVTVSPTDHGRANYALVRGEWATTVAAAADHDTAHLDAALTLLTAIKDGLSRTRPEAHPGTHPPSPSRGSASRNLMARPQVCFGWSGG</sequence>
<dbReference type="Proteomes" id="UP000482960">
    <property type="component" value="Unassembled WGS sequence"/>
</dbReference>
<keyword evidence="7" id="KW-1185">Reference proteome</keyword>
<dbReference type="GO" id="GO:0006950">
    <property type="term" value="P:response to stress"/>
    <property type="evidence" value="ECO:0007669"/>
    <property type="project" value="TreeGrafter"/>
</dbReference>
<accession>A0A6V8LH00</accession>
<dbReference type="InterPro" id="IPR000835">
    <property type="entry name" value="HTH_MarR-typ"/>
</dbReference>
<keyword evidence="2" id="KW-0238">DNA-binding</keyword>
<evidence type="ECO:0000313" key="7">
    <source>
        <dbReference type="Proteomes" id="UP000482960"/>
    </source>
</evidence>
<evidence type="ECO:0000313" key="6">
    <source>
        <dbReference type="EMBL" id="GFJ95524.1"/>
    </source>
</evidence>
<dbReference type="PROSITE" id="PS01117">
    <property type="entry name" value="HTH_MARR_1"/>
    <property type="match status" value="1"/>
</dbReference>
<reference evidence="6 7" key="2">
    <citation type="submission" date="2020-03" db="EMBL/GenBank/DDBJ databases">
        <authorList>
            <person name="Ichikawa N."/>
            <person name="Kimura A."/>
            <person name="Kitahashi Y."/>
            <person name="Uohara A."/>
        </authorList>
    </citation>
    <scope>NUCLEOTIDE SEQUENCE [LARGE SCALE GENOMIC DNA]</scope>
    <source>
        <strain evidence="6 7">NBRC 108638</strain>
    </source>
</reference>
<gene>
    <name evidence="6" type="ORF">Prum_091660</name>
</gene>
<dbReference type="InterPro" id="IPR023187">
    <property type="entry name" value="Tscrpt_reg_MarR-type_CS"/>
</dbReference>
<dbReference type="GO" id="GO:0003700">
    <property type="term" value="F:DNA-binding transcription factor activity"/>
    <property type="evidence" value="ECO:0007669"/>
    <property type="project" value="InterPro"/>
</dbReference>
<reference evidence="6 7" key="1">
    <citation type="submission" date="2020-03" db="EMBL/GenBank/DDBJ databases">
        <title>Whole genome shotgun sequence of Phytohabitans rumicis NBRC 108638.</title>
        <authorList>
            <person name="Komaki H."/>
            <person name="Tamura T."/>
        </authorList>
    </citation>
    <scope>NUCLEOTIDE SEQUENCE [LARGE SCALE GENOMIC DNA]</scope>
    <source>
        <strain evidence="6 7">NBRC 108638</strain>
    </source>
</reference>
<name>A0A6V8LH00_9ACTN</name>
<evidence type="ECO:0000259" key="5">
    <source>
        <dbReference type="PROSITE" id="PS50995"/>
    </source>
</evidence>
<protein>
    <recommendedName>
        <fullName evidence="5">HTH marR-type domain-containing protein</fullName>
    </recommendedName>
</protein>
<dbReference type="Gene3D" id="1.10.10.10">
    <property type="entry name" value="Winged helix-like DNA-binding domain superfamily/Winged helix DNA-binding domain"/>
    <property type="match status" value="1"/>
</dbReference>
<feature type="domain" description="HTH marR-type" evidence="5">
    <location>
        <begin position="74"/>
        <end position="205"/>
    </location>
</feature>
<dbReference type="Pfam" id="PF01047">
    <property type="entry name" value="MarR"/>
    <property type="match status" value="1"/>
</dbReference>
<dbReference type="PRINTS" id="PR00598">
    <property type="entry name" value="HTHMARR"/>
</dbReference>
<dbReference type="SMART" id="SM00347">
    <property type="entry name" value="HTH_MARR"/>
    <property type="match status" value="1"/>
</dbReference>
<feature type="region of interest" description="Disordered" evidence="4">
    <location>
        <begin position="209"/>
        <end position="233"/>
    </location>
</feature>
<keyword evidence="1" id="KW-0805">Transcription regulation</keyword>
<dbReference type="PANTHER" id="PTHR33164:SF43">
    <property type="entry name" value="HTH-TYPE TRANSCRIPTIONAL REPRESSOR YETL"/>
    <property type="match status" value="1"/>
</dbReference>
<evidence type="ECO:0000256" key="4">
    <source>
        <dbReference type="SAM" id="MobiDB-lite"/>
    </source>
</evidence>